<sequence>MSKSDTMLSILWLLRSGRKLTAKELADELEVHVRTIYRCIDSLCASGAPIMAESGPNGGYQMIGQFSNAPLLFDMEEQKALAQASLFAEAAGYPLTSALGSAIAKLKRYTNEDQLAHIDRSRTGLTVIAAPSYADDNRILRELEKASAQGFVVRMTYDKGKGSAPESREFEPYSIVHWKGSWYTAGFCRLRRSLRSFRVDRIMELDLTDARFERPADFSAKEVLMGQLLPGAIQAERLVDLRIRAPEQALNELQKHWLFGHALHERTDGEALFRMGESALFSYVPYYLMPYGKALTIVEPISLIEKLVQTSEGIANHYKEMRRQANERKDDEDEQIFHDRQINRAARQTGGAGGHSAPGGGRDEG</sequence>
<dbReference type="Pfam" id="PF08279">
    <property type="entry name" value="HTH_11"/>
    <property type="match status" value="1"/>
</dbReference>
<feature type="compositionally biased region" description="Gly residues" evidence="1">
    <location>
        <begin position="350"/>
        <end position="365"/>
    </location>
</feature>
<dbReference type="InterPro" id="IPR036388">
    <property type="entry name" value="WH-like_DNA-bd_sf"/>
</dbReference>
<evidence type="ECO:0000313" key="4">
    <source>
        <dbReference type="EMBL" id="MCR2806421.1"/>
    </source>
</evidence>
<dbReference type="PANTHER" id="PTHR34580">
    <property type="match status" value="1"/>
</dbReference>
<organism evidence="4 5">
    <name type="scientific">Paenibacillus soyae</name>
    <dbReference type="NCBI Taxonomy" id="2969249"/>
    <lineage>
        <taxon>Bacteria</taxon>
        <taxon>Bacillati</taxon>
        <taxon>Bacillota</taxon>
        <taxon>Bacilli</taxon>
        <taxon>Bacillales</taxon>
        <taxon>Paenibacillaceae</taxon>
        <taxon>Paenibacillus</taxon>
    </lineage>
</organism>
<dbReference type="InterPro" id="IPR013196">
    <property type="entry name" value="HTH_11"/>
</dbReference>
<dbReference type="InterPro" id="IPR051534">
    <property type="entry name" value="CBASS_pafABC_assoc_protein"/>
</dbReference>
<evidence type="ECO:0000259" key="2">
    <source>
        <dbReference type="Pfam" id="PF08279"/>
    </source>
</evidence>
<dbReference type="PROSITE" id="PS52050">
    <property type="entry name" value="WYL"/>
    <property type="match status" value="1"/>
</dbReference>
<feature type="domain" description="WYL" evidence="3">
    <location>
        <begin position="139"/>
        <end position="205"/>
    </location>
</feature>
<dbReference type="PANTHER" id="PTHR34580:SF3">
    <property type="entry name" value="PROTEIN PAFB"/>
    <property type="match status" value="1"/>
</dbReference>
<dbReference type="EMBL" id="JANIPJ010000017">
    <property type="protein sequence ID" value="MCR2806421.1"/>
    <property type="molecule type" value="Genomic_DNA"/>
</dbReference>
<evidence type="ECO:0000256" key="1">
    <source>
        <dbReference type="SAM" id="MobiDB-lite"/>
    </source>
</evidence>
<protein>
    <submittedName>
        <fullName evidence="4">WYL domain-containing protein</fullName>
    </submittedName>
</protein>
<gene>
    <name evidence="4" type="ORF">NQZ67_21300</name>
</gene>
<dbReference type="SUPFAM" id="SSF46785">
    <property type="entry name" value="Winged helix' DNA-binding domain"/>
    <property type="match status" value="1"/>
</dbReference>
<comment type="caution">
    <text evidence="4">The sequence shown here is derived from an EMBL/GenBank/DDBJ whole genome shotgun (WGS) entry which is preliminary data.</text>
</comment>
<feature type="region of interest" description="Disordered" evidence="1">
    <location>
        <begin position="323"/>
        <end position="365"/>
    </location>
</feature>
<reference evidence="4" key="1">
    <citation type="submission" date="2022-08" db="EMBL/GenBank/DDBJ databases">
        <title>The genomic sequence of strain Paenibacillus sp. SCIV0701.</title>
        <authorList>
            <person name="Zhao H."/>
        </authorList>
    </citation>
    <scope>NUCLEOTIDE SEQUENCE</scope>
    <source>
        <strain evidence="4">SCIV0701</strain>
    </source>
</reference>
<proteinExistence type="predicted"/>
<feature type="domain" description="Helix-turn-helix type 11" evidence="2">
    <location>
        <begin position="8"/>
        <end position="61"/>
    </location>
</feature>
<dbReference type="AlphaFoldDB" id="A0A9X2SAK7"/>
<dbReference type="InterPro" id="IPR036390">
    <property type="entry name" value="WH_DNA-bd_sf"/>
</dbReference>
<name>A0A9X2SAK7_9BACL</name>
<dbReference type="Gene3D" id="1.10.10.10">
    <property type="entry name" value="Winged helix-like DNA-binding domain superfamily/Winged helix DNA-binding domain"/>
    <property type="match status" value="1"/>
</dbReference>
<evidence type="ECO:0000313" key="5">
    <source>
        <dbReference type="Proteomes" id="UP001141950"/>
    </source>
</evidence>
<evidence type="ECO:0000259" key="3">
    <source>
        <dbReference type="Pfam" id="PF13280"/>
    </source>
</evidence>
<dbReference type="RefSeq" id="WP_257449852.1">
    <property type="nucleotide sequence ID" value="NZ_JANIPJ010000017.1"/>
</dbReference>
<dbReference type="Proteomes" id="UP001141950">
    <property type="component" value="Unassembled WGS sequence"/>
</dbReference>
<dbReference type="InterPro" id="IPR026881">
    <property type="entry name" value="WYL_dom"/>
</dbReference>
<keyword evidence="5" id="KW-1185">Reference proteome</keyword>
<feature type="compositionally biased region" description="Basic and acidic residues" evidence="1">
    <location>
        <begin position="323"/>
        <end position="342"/>
    </location>
</feature>
<accession>A0A9X2SAK7</accession>
<dbReference type="Pfam" id="PF13280">
    <property type="entry name" value="WYL"/>
    <property type="match status" value="1"/>
</dbReference>